<dbReference type="InterPro" id="IPR001878">
    <property type="entry name" value="Znf_CCHC"/>
</dbReference>
<accession>A0A5A7NZ30</accession>
<keyword evidence="1" id="KW-0863">Zinc-finger</keyword>
<keyword evidence="1" id="KW-0862">Zinc</keyword>
<dbReference type="GO" id="GO:0008270">
    <property type="term" value="F:zinc ion binding"/>
    <property type="evidence" value="ECO:0007669"/>
    <property type="project" value="UniProtKB-KW"/>
</dbReference>
<reference evidence="5" key="1">
    <citation type="journal article" date="2019" name="Curr. Biol.">
        <title>Genome Sequence of Striga asiatica Provides Insight into the Evolution of Plant Parasitism.</title>
        <authorList>
            <person name="Yoshida S."/>
            <person name="Kim S."/>
            <person name="Wafula E.K."/>
            <person name="Tanskanen J."/>
            <person name="Kim Y.M."/>
            <person name="Honaas L."/>
            <person name="Yang Z."/>
            <person name="Spallek T."/>
            <person name="Conn C.E."/>
            <person name="Ichihashi Y."/>
            <person name="Cheong K."/>
            <person name="Cui S."/>
            <person name="Der J.P."/>
            <person name="Gundlach H."/>
            <person name="Jiao Y."/>
            <person name="Hori C."/>
            <person name="Ishida J.K."/>
            <person name="Kasahara H."/>
            <person name="Kiba T."/>
            <person name="Kim M.S."/>
            <person name="Koo N."/>
            <person name="Laohavisit A."/>
            <person name="Lee Y.H."/>
            <person name="Lumba S."/>
            <person name="McCourt P."/>
            <person name="Mortimer J.C."/>
            <person name="Mutuku J.M."/>
            <person name="Nomura T."/>
            <person name="Sasaki-Sekimoto Y."/>
            <person name="Seto Y."/>
            <person name="Wang Y."/>
            <person name="Wakatake T."/>
            <person name="Sakakibara H."/>
            <person name="Demura T."/>
            <person name="Yamaguchi S."/>
            <person name="Yoneyama K."/>
            <person name="Manabe R.I."/>
            <person name="Nelson D.C."/>
            <person name="Schulman A.H."/>
            <person name="Timko M.P."/>
            <person name="dePamphilis C.W."/>
            <person name="Choi D."/>
            <person name="Shirasu K."/>
        </authorList>
    </citation>
    <scope>NUCLEOTIDE SEQUENCE [LARGE SCALE GENOMIC DNA]</scope>
    <source>
        <strain evidence="5">cv. UVA1</strain>
    </source>
</reference>
<dbReference type="SMART" id="SM00343">
    <property type="entry name" value="ZnF_C2HC"/>
    <property type="match status" value="1"/>
</dbReference>
<evidence type="ECO:0000259" key="3">
    <source>
        <dbReference type="PROSITE" id="PS50158"/>
    </source>
</evidence>
<dbReference type="AlphaFoldDB" id="A0A5A7NZ30"/>
<dbReference type="InterPro" id="IPR036875">
    <property type="entry name" value="Znf_CCHC_sf"/>
</dbReference>
<sequence length="103" mass="10560">MPARPVVATGSGLGQGTAPARVARSGGPYQQATGGDGQQLSPAAVRAVVGLQCFGCGEMGHRQAVCPKGAATRALFTEDVGDYAAGEDYEKHEDVSVFIFFSV</sequence>
<evidence type="ECO:0000256" key="2">
    <source>
        <dbReference type="SAM" id="MobiDB-lite"/>
    </source>
</evidence>
<feature type="compositionally biased region" description="Polar residues" evidence="2">
    <location>
        <begin position="28"/>
        <end position="38"/>
    </location>
</feature>
<keyword evidence="1" id="KW-0479">Metal-binding</keyword>
<feature type="region of interest" description="Disordered" evidence="2">
    <location>
        <begin position="1"/>
        <end position="38"/>
    </location>
</feature>
<evidence type="ECO:0000313" key="4">
    <source>
        <dbReference type="EMBL" id="GER25732.1"/>
    </source>
</evidence>
<dbReference type="PROSITE" id="PS50158">
    <property type="entry name" value="ZF_CCHC"/>
    <property type="match status" value="1"/>
</dbReference>
<dbReference type="Proteomes" id="UP000325081">
    <property type="component" value="Unassembled WGS sequence"/>
</dbReference>
<dbReference type="EMBL" id="BKCP01000447">
    <property type="protein sequence ID" value="GER25732.1"/>
    <property type="molecule type" value="Genomic_DNA"/>
</dbReference>
<comment type="caution">
    <text evidence="4">The sequence shown here is derived from an EMBL/GenBank/DDBJ whole genome shotgun (WGS) entry which is preliminary data.</text>
</comment>
<gene>
    <name evidence="4" type="ORF">STAS_01333</name>
</gene>
<organism evidence="4 5">
    <name type="scientific">Striga asiatica</name>
    <name type="common">Asiatic witchweed</name>
    <name type="synonym">Buchnera asiatica</name>
    <dbReference type="NCBI Taxonomy" id="4170"/>
    <lineage>
        <taxon>Eukaryota</taxon>
        <taxon>Viridiplantae</taxon>
        <taxon>Streptophyta</taxon>
        <taxon>Embryophyta</taxon>
        <taxon>Tracheophyta</taxon>
        <taxon>Spermatophyta</taxon>
        <taxon>Magnoliopsida</taxon>
        <taxon>eudicotyledons</taxon>
        <taxon>Gunneridae</taxon>
        <taxon>Pentapetalae</taxon>
        <taxon>asterids</taxon>
        <taxon>lamiids</taxon>
        <taxon>Lamiales</taxon>
        <taxon>Orobanchaceae</taxon>
        <taxon>Buchnereae</taxon>
        <taxon>Striga</taxon>
    </lineage>
</organism>
<evidence type="ECO:0000313" key="5">
    <source>
        <dbReference type="Proteomes" id="UP000325081"/>
    </source>
</evidence>
<dbReference type="GO" id="GO:0003676">
    <property type="term" value="F:nucleic acid binding"/>
    <property type="evidence" value="ECO:0007669"/>
    <property type="project" value="InterPro"/>
</dbReference>
<evidence type="ECO:0000256" key="1">
    <source>
        <dbReference type="PROSITE-ProRule" id="PRU00047"/>
    </source>
</evidence>
<keyword evidence="5" id="KW-1185">Reference proteome</keyword>
<name>A0A5A7NZ30_STRAF</name>
<dbReference type="SUPFAM" id="SSF57756">
    <property type="entry name" value="Retrovirus zinc finger-like domains"/>
    <property type="match status" value="1"/>
</dbReference>
<feature type="domain" description="CCHC-type" evidence="3">
    <location>
        <begin position="53"/>
        <end position="68"/>
    </location>
</feature>
<protein>
    <submittedName>
        <fullName evidence="4">Zinc finger CCHC-type and RNA-bindingmotif-containing protein 1</fullName>
    </submittedName>
</protein>
<proteinExistence type="predicted"/>